<dbReference type="SUPFAM" id="SSF103481">
    <property type="entry name" value="Multidrug resistance efflux transporter EmrE"/>
    <property type="match status" value="2"/>
</dbReference>
<accession>A0A9X3MWL6</accession>
<dbReference type="PANTHER" id="PTHR22911">
    <property type="entry name" value="ACYL-MALONYL CONDENSING ENZYME-RELATED"/>
    <property type="match status" value="1"/>
</dbReference>
<gene>
    <name evidence="4" type="ORF">OM076_22425</name>
</gene>
<dbReference type="InterPro" id="IPR000620">
    <property type="entry name" value="EamA_dom"/>
</dbReference>
<name>A0A9X3MWL6_9ACTN</name>
<feature type="transmembrane region" description="Helical" evidence="2">
    <location>
        <begin position="240"/>
        <end position="260"/>
    </location>
</feature>
<keyword evidence="2" id="KW-0812">Transmembrane</keyword>
<feature type="transmembrane region" description="Helical" evidence="2">
    <location>
        <begin position="215"/>
        <end position="233"/>
    </location>
</feature>
<comment type="similarity">
    <text evidence="1">Belongs to the EamA transporter family.</text>
</comment>
<dbReference type="InterPro" id="IPR037185">
    <property type="entry name" value="EmrE-like"/>
</dbReference>
<keyword evidence="2" id="KW-1133">Transmembrane helix</keyword>
<feature type="transmembrane region" description="Helical" evidence="2">
    <location>
        <begin position="46"/>
        <end position="64"/>
    </location>
</feature>
<protein>
    <submittedName>
        <fullName evidence="4">DMT family transporter</fullName>
    </submittedName>
</protein>
<dbReference type="Pfam" id="PF00892">
    <property type="entry name" value="EamA"/>
    <property type="match status" value="2"/>
</dbReference>
<keyword evidence="5" id="KW-1185">Reference proteome</keyword>
<comment type="caution">
    <text evidence="4">The sequence shown here is derived from an EMBL/GenBank/DDBJ whole genome shotgun (WGS) entry which is preliminary data.</text>
</comment>
<dbReference type="RefSeq" id="WP_270042287.1">
    <property type="nucleotide sequence ID" value="NZ_JAPDOD010000022.1"/>
</dbReference>
<evidence type="ECO:0000313" key="5">
    <source>
        <dbReference type="Proteomes" id="UP001149140"/>
    </source>
</evidence>
<dbReference type="PANTHER" id="PTHR22911:SF135">
    <property type="entry name" value="BLR4310 PROTEIN"/>
    <property type="match status" value="1"/>
</dbReference>
<organism evidence="4 5">
    <name type="scientific">Solirubrobacter ginsenosidimutans</name>
    <dbReference type="NCBI Taxonomy" id="490573"/>
    <lineage>
        <taxon>Bacteria</taxon>
        <taxon>Bacillati</taxon>
        <taxon>Actinomycetota</taxon>
        <taxon>Thermoleophilia</taxon>
        <taxon>Solirubrobacterales</taxon>
        <taxon>Solirubrobacteraceae</taxon>
        <taxon>Solirubrobacter</taxon>
    </lineage>
</organism>
<dbReference type="GO" id="GO:0016020">
    <property type="term" value="C:membrane"/>
    <property type="evidence" value="ECO:0007669"/>
    <property type="project" value="InterPro"/>
</dbReference>
<evidence type="ECO:0000256" key="2">
    <source>
        <dbReference type="SAM" id="Phobius"/>
    </source>
</evidence>
<feature type="transmembrane region" description="Helical" evidence="2">
    <location>
        <begin position="266"/>
        <end position="283"/>
    </location>
</feature>
<sequence length="297" mass="30482">MTTAALALEGSRRERRGQIYVALAAVAWSTAGVLQRQLTLDTATQVFGRAVFAGFALLAYVAVVDRGRVLDAFRSIGLAGVAVAGCVAVASASFIGALNHSSVARVLFILAVSPMLAALLARVTLGEPISRRTVLAMALALVGVSVMLGSPGEGSLVGDSLSFLCALAFAIMVVITRWRHDVSMAPATCLSQVILVAAFLPFASPGEISGGDVGWLAALGVGQIGLGFALLTVGARLIPAAQVGLITLLEVVLGPLWVWLALDERPSTLTLVGGAIVIVAIVIQTRGTQPDAPATPH</sequence>
<keyword evidence="2" id="KW-0472">Membrane</keyword>
<feature type="domain" description="EamA" evidence="3">
    <location>
        <begin position="16"/>
        <end position="148"/>
    </location>
</feature>
<evidence type="ECO:0000259" key="3">
    <source>
        <dbReference type="Pfam" id="PF00892"/>
    </source>
</evidence>
<evidence type="ECO:0000313" key="4">
    <source>
        <dbReference type="EMBL" id="MDA0163046.1"/>
    </source>
</evidence>
<feature type="transmembrane region" description="Helical" evidence="2">
    <location>
        <begin position="182"/>
        <end position="203"/>
    </location>
</feature>
<feature type="transmembrane region" description="Helical" evidence="2">
    <location>
        <begin position="156"/>
        <end position="175"/>
    </location>
</feature>
<dbReference type="EMBL" id="JAPDOD010000022">
    <property type="protein sequence ID" value="MDA0163046.1"/>
    <property type="molecule type" value="Genomic_DNA"/>
</dbReference>
<feature type="transmembrane region" description="Helical" evidence="2">
    <location>
        <begin position="103"/>
        <end position="121"/>
    </location>
</feature>
<dbReference type="Proteomes" id="UP001149140">
    <property type="component" value="Unassembled WGS sequence"/>
</dbReference>
<proteinExistence type="inferred from homology"/>
<evidence type="ECO:0000256" key="1">
    <source>
        <dbReference type="ARBA" id="ARBA00007362"/>
    </source>
</evidence>
<dbReference type="AlphaFoldDB" id="A0A9X3MWL6"/>
<feature type="transmembrane region" description="Helical" evidence="2">
    <location>
        <begin position="133"/>
        <end position="150"/>
    </location>
</feature>
<feature type="transmembrane region" description="Helical" evidence="2">
    <location>
        <begin position="76"/>
        <end position="97"/>
    </location>
</feature>
<reference evidence="4" key="1">
    <citation type="submission" date="2022-10" db="EMBL/GenBank/DDBJ databases">
        <title>The WGS of Solirubrobacter ginsenosidimutans DSM 21036.</title>
        <authorList>
            <person name="Jiang Z."/>
        </authorList>
    </citation>
    <scope>NUCLEOTIDE SEQUENCE</scope>
    <source>
        <strain evidence="4">DSM 21036</strain>
    </source>
</reference>
<feature type="transmembrane region" description="Helical" evidence="2">
    <location>
        <begin position="17"/>
        <end position="34"/>
    </location>
</feature>
<feature type="domain" description="EamA" evidence="3">
    <location>
        <begin position="158"/>
        <end position="283"/>
    </location>
</feature>